<organism evidence="2 3">
    <name type="scientific">Streptomyces eurocidicus</name>
    <name type="common">Streptoverticillium eurocidicus</name>
    <dbReference type="NCBI Taxonomy" id="66423"/>
    <lineage>
        <taxon>Bacteria</taxon>
        <taxon>Bacillati</taxon>
        <taxon>Actinomycetota</taxon>
        <taxon>Actinomycetes</taxon>
        <taxon>Kitasatosporales</taxon>
        <taxon>Streptomycetaceae</taxon>
        <taxon>Streptomyces</taxon>
    </lineage>
</organism>
<evidence type="ECO:0000313" key="3">
    <source>
        <dbReference type="Proteomes" id="UP000528608"/>
    </source>
</evidence>
<dbReference type="EMBL" id="JACHJF010000023">
    <property type="protein sequence ID" value="MBB5122086.1"/>
    <property type="molecule type" value="Genomic_DNA"/>
</dbReference>
<dbReference type="RefSeq" id="WP_102917681.1">
    <property type="nucleotide sequence ID" value="NZ_JACHJF010000023.1"/>
</dbReference>
<accession>A0A7W8F676</accession>
<dbReference type="PROSITE" id="PS51257">
    <property type="entry name" value="PROKAR_LIPOPROTEIN"/>
    <property type="match status" value="1"/>
</dbReference>
<protein>
    <recommendedName>
        <fullName evidence="4">Lipoprotein</fullName>
    </recommendedName>
</protein>
<feature type="region of interest" description="Disordered" evidence="1">
    <location>
        <begin position="136"/>
        <end position="167"/>
    </location>
</feature>
<comment type="caution">
    <text evidence="2">The sequence shown here is derived from an EMBL/GenBank/DDBJ whole genome shotgun (WGS) entry which is preliminary data.</text>
</comment>
<evidence type="ECO:0008006" key="4">
    <source>
        <dbReference type="Google" id="ProtNLM"/>
    </source>
</evidence>
<gene>
    <name evidence="2" type="ORF">FHS36_005557</name>
</gene>
<dbReference type="OrthoDB" id="3483234at2"/>
<sequence>MRRTAQFTGAALVAAVLMTGCGSGGDKDGGKKEAGAPSASSSTARDSALDGKGGSSFDGVYAARSGDGPVGLSVYQGKAALYADGGKRACTGTVGVDKKPVAFTLTCADGNTDRASGKVERSDGRTLVVSWAGGRKDTFSRTGDAAQLPDPAKLGGGGLPAPTKLGG</sequence>
<feature type="region of interest" description="Disordered" evidence="1">
    <location>
        <begin position="24"/>
        <end position="52"/>
    </location>
</feature>
<name>A0A7W8F676_STREU</name>
<feature type="compositionally biased region" description="Gly residues" evidence="1">
    <location>
        <begin position="154"/>
        <end position="167"/>
    </location>
</feature>
<proteinExistence type="predicted"/>
<feature type="compositionally biased region" description="Basic and acidic residues" evidence="1">
    <location>
        <begin position="25"/>
        <end position="34"/>
    </location>
</feature>
<evidence type="ECO:0000256" key="1">
    <source>
        <dbReference type="SAM" id="MobiDB-lite"/>
    </source>
</evidence>
<dbReference type="Proteomes" id="UP000528608">
    <property type="component" value="Unassembled WGS sequence"/>
</dbReference>
<evidence type="ECO:0000313" key="2">
    <source>
        <dbReference type="EMBL" id="MBB5122086.1"/>
    </source>
</evidence>
<dbReference type="AlphaFoldDB" id="A0A7W8F676"/>
<reference evidence="2 3" key="1">
    <citation type="submission" date="2020-08" db="EMBL/GenBank/DDBJ databases">
        <title>Genomic Encyclopedia of Type Strains, Phase III (KMG-III): the genomes of soil and plant-associated and newly described type strains.</title>
        <authorList>
            <person name="Whitman W."/>
        </authorList>
    </citation>
    <scope>NUCLEOTIDE SEQUENCE [LARGE SCALE GENOMIC DNA]</scope>
    <source>
        <strain evidence="2 3">CECT 3259</strain>
    </source>
</reference>